<dbReference type="OrthoDB" id="2333764at2759"/>
<dbReference type="AlphaFoldDB" id="A0A9N9PDN6"/>
<feature type="non-terminal residue" evidence="1">
    <location>
        <position position="74"/>
    </location>
</feature>
<name>A0A9N9PDN6_9GLOM</name>
<proteinExistence type="predicted"/>
<accession>A0A9N9PDN6</accession>
<gene>
    <name evidence="1" type="ORF">DERYTH_LOCUS25494</name>
</gene>
<dbReference type="EMBL" id="CAJVPY010047813">
    <property type="protein sequence ID" value="CAG8811642.1"/>
    <property type="molecule type" value="Genomic_DNA"/>
</dbReference>
<comment type="caution">
    <text evidence="1">The sequence shown here is derived from an EMBL/GenBank/DDBJ whole genome shotgun (WGS) entry which is preliminary data.</text>
</comment>
<keyword evidence="2" id="KW-1185">Reference proteome</keyword>
<protein>
    <submittedName>
        <fullName evidence="1">1088_t:CDS:1</fullName>
    </submittedName>
</protein>
<evidence type="ECO:0000313" key="2">
    <source>
        <dbReference type="Proteomes" id="UP000789405"/>
    </source>
</evidence>
<sequence>MLEYQQDLLRIGSYTLKQIDRPYNLNEPWETSVRNVYQELRQKMFQKNRIMTMVYGYYLGELIQLSITPREKWK</sequence>
<organism evidence="1 2">
    <name type="scientific">Dentiscutata erythropus</name>
    <dbReference type="NCBI Taxonomy" id="1348616"/>
    <lineage>
        <taxon>Eukaryota</taxon>
        <taxon>Fungi</taxon>
        <taxon>Fungi incertae sedis</taxon>
        <taxon>Mucoromycota</taxon>
        <taxon>Glomeromycotina</taxon>
        <taxon>Glomeromycetes</taxon>
        <taxon>Diversisporales</taxon>
        <taxon>Gigasporaceae</taxon>
        <taxon>Dentiscutata</taxon>
    </lineage>
</organism>
<dbReference type="Proteomes" id="UP000789405">
    <property type="component" value="Unassembled WGS sequence"/>
</dbReference>
<evidence type="ECO:0000313" key="1">
    <source>
        <dbReference type="EMBL" id="CAG8811642.1"/>
    </source>
</evidence>
<reference evidence="1" key="1">
    <citation type="submission" date="2021-06" db="EMBL/GenBank/DDBJ databases">
        <authorList>
            <person name="Kallberg Y."/>
            <person name="Tangrot J."/>
            <person name="Rosling A."/>
        </authorList>
    </citation>
    <scope>NUCLEOTIDE SEQUENCE</scope>
    <source>
        <strain evidence="1">MA453B</strain>
    </source>
</reference>